<evidence type="ECO:0000313" key="1">
    <source>
        <dbReference type="EMBL" id="KRZ17273.1"/>
    </source>
</evidence>
<evidence type="ECO:0000313" key="2">
    <source>
        <dbReference type="Proteomes" id="UP000055024"/>
    </source>
</evidence>
<organism evidence="1 2">
    <name type="scientific">Trichinella zimbabwensis</name>
    <dbReference type="NCBI Taxonomy" id="268475"/>
    <lineage>
        <taxon>Eukaryota</taxon>
        <taxon>Metazoa</taxon>
        <taxon>Ecdysozoa</taxon>
        <taxon>Nematoda</taxon>
        <taxon>Enoplea</taxon>
        <taxon>Dorylaimia</taxon>
        <taxon>Trichinellida</taxon>
        <taxon>Trichinellidae</taxon>
        <taxon>Trichinella</taxon>
    </lineage>
</organism>
<dbReference type="OrthoDB" id="5917999at2759"/>
<dbReference type="EMBL" id="JYDP01000007">
    <property type="protein sequence ID" value="KRZ17273.1"/>
    <property type="molecule type" value="Genomic_DNA"/>
</dbReference>
<comment type="caution">
    <text evidence="1">The sequence shown here is derived from an EMBL/GenBank/DDBJ whole genome shotgun (WGS) entry which is preliminary data.</text>
</comment>
<dbReference type="Proteomes" id="UP000055024">
    <property type="component" value="Unassembled WGS sequence"/>
</dbReference>
<reference evidence="1 2" key="1">
    <citation type="submission" date="2015-01" db="EMBL/GenBank/DDBJ databases">
        <title>Evolution of Trichinella species and genotypes.</title>
        <authorList>
            <person name="Korhonen P.K."/>
            <person name="Edoardo P."/>
            <person name="Giuseppe L.R."/>
            <person name="Gasser R.B."/>
        </authorList>
    </citation>
    <scope>NUCLEOTIDE SEQUENCE [LARGE SCALE GENOMIC DNA]</scope>
    <source>
        <strain evidence="1">ISS1029</strain>
    </source>
</reference>
<proteinExistence type="predicted"/>
<name>A0A0V1I2Z0_9BILA</name>
<accession>A0A0V1I2Z0</accession>
<gene>
    <name evidence="1" type="ORF">T11_9958</name>
</gene>
<sequence length="172" mass="18663">MSSRRGKLRHLIRATLDFAATRWFSIPSSLCVSRRYTTAPYAFPEASAKPCNSSLVMSSTETWTTARFTAILERSGNFSFQVCRWPLSSDGSGSSHAIPSCHSSWIITFALTVYGARHPNGSKTEAANVSKPLFVSGISATTLSSGQKVSTSAPLSQRIARVFHSRLPSLDS</sequence>
<dbReference type="AlphaFoldDB" id="A0A0V1I2Z0"/>
<protein>
    <submittedName>
        <fullName evidence="1">Uncharacterized protein</fullName>
    </submittedName>
</protein>
<keyword evidence="2" id="KW-1185">Reference proteome</keyword>